<sequence length="399" mass="47123">CSIPSLINDSQASPLSLSIHSSEMEDENHPYLNWLLQYDELQSGFANSFYFVQFCENIINIYQDGDEKIPLIAIIKDLQMEEEKRNESENIRQLVIHLLKLVSLTPNQIDSSNYNFHLRDIMDTVCKGMKNPLTPCKSFHSLDSEVKLYILFRLLQESQRPIRYLNRIAIDSEDNQYFLAKGGRLYVQYGKRLNNLSKIHFSKGVTKPRSVERHLNELRPMKLLAETKEQWTGVARFIKNFGENETSLRIIEKMEEALLMMSEEMLHRMVHDEHEDSIPKMGERNGTKSILRMVNNGLRVEKQVTFSHFLCHIRTFEKEESKKWLRCHYYPNCTKEDDVCNFAHPKEKCDDFISESRKCERLRDCPFLHGFCPVDGNCVEDRCVYEHQKQRHYRTVTRR</sequence>
<dbReference type="Proteomes" id="UP001432027">
    <property type="component" value="Unassembled WGS sequence"/>
</dbReference>
<dbReference type="AlphaFoldDB" id="A0AAV5S9R9"/>
<keyword evidence="2" id="KW-1185">Reference proteome</keyword>
<gene>
    <name evidence="1" type="ORF">PENTCL1PPCAC_2122</name>
</gene>
<organism evidence="1 2">
    <name type="scientific">Pristionchus entomophagus</name>
    <dbReference type="NCBI Taxonomy" id="358040"/>
    <lineage>
        <taxon>Eukaryota</taxon>
        <taxon>Metazoa</taxon>
        <taxon>Ecdysozoa</taxon>
        <taxon>Nematoda</taxon>
        <taxon>Chromadorea</taxon>
        <taxon>Rhabditida</taxon>
        <taxon>Rhabditina</taxon>
        <taxon>Diplogasteromorpha</taxon>
        <taxon>Diplogasteroidea</taxon>
        <taxon>Neodiplogasteridae</taxon>
        <taxon>Pristionchus</taxon>
    </lineage>
</organism>
<accession>A0AAV5S9R9</accession>
<dbReference type="EMBL" id="BTSX01000001">
    <property type="protein sequence ID" value="GMS79947.1"/>
    <property type="molecule type" value="Genomic_DNA"/>
</dbReference>
<protein>
    <recommendedName>
        <fullName evidence="3">Zinc finger CCCH domain-containing protein 14</fullName>
    </recommendedName>
</protein>
<evidence type="ECO:0000313" key="2">
    <source>
        <dbReference type="Proteomes" id="UP001432027"/>
    </source>
</evidence>
<comment type="caution">
    <text evidence="1">The sequence shown here is derived from an EMBL/GenBank/DDBJ whole genome shotgun (WGS) entry which is preliminary data.</text>
</comment>
<proteinExistence type="predicted"/>
<evidence type="ECO:0000313" key="1">
    <source>
        <dbReference type="EMBL" id="GMS79947.1"/>
    </source>
</evidence>
<name>A0AAV5S9R9_9BILA</name>
<reference evidence="1" key="1">
    <citation type="submission" date="2023-10" db="EMBL/GenBank/DDBJ databases">
        <title>Genome assembly of Pristionchus species.</title>
        <authorList>
            <person name="Yoshida K."/>
            <person name="Sommer R.J."/>
        </authorList>
    </citation>
    <scope>NUCLEOTIDE SEQUENCE</scope>
    <source>
        <strain evidence="1">RS0144</strain>
    </source>
</reference>
<evidence type="ECO:0008006" key="3">
    <source>
        <dbReference type="Google" id="ProtNLM"/>
    </source>
</evidence>
<dbReference type="Gene3D" id="4.10.1000.30">
    <property type="match status" value="1"/>
</dbReference>
<feature type="non-terminal residue" evidence="1">
    <location>
        <position position="1"/>
    </location>
</feature>